<sequence length="69" mass="7484">MAPGGSSSSWGVATFCTLIISRLRCRQTDARDDATLMNVRHSSGLMAAPPHHIRTNGQKCVIYVVIKAK</sequence>
<reference evidence="1" key="1">
    <citation type="submission" date="2018-01" db="EMBL/GenBank/DDBJ databases">
        <title>An insight into the sialome of Amazonian anophelines.</title>
        <authorList>
            <person name="Ribeiro J.M."/>
            <person name="Scarpassa V."/>
            <person name="Calvo E."/>
        </authorList>
    </citation>
    <scope>NUCLEOTIDE SEQUENCE</scope>
</reference>
<evidence type="ECO:0000313" key="1">
    <source>
        <dbReference type="EMBL" id="MBW77786.1"/>
    </source>
</evidence>
<protein>
    <submittedName>
        <fullName evidence="1">Putative secreted protein</fullName>
    </submittedName>
</protein>
<proteinExistence type="predicted"/>
<organism evidence="1">
    <name type="scientific">Anopheles darlingi</name>
    <name type="common">Mosquito</name>
    <dbReference type="NCBI Taxonomy" id="43151"/>
    <lineage>
        <taxon>Eukaryota</taxon>
        <taxon>Metazoa</taxon>
        <taxon>Ecdysozoa</taxon>
        <taxon>Arthropoda</taxon>
        <taxon>Hexapoda</taxon>
        <taxon>Insecta</taxon>
        <taxon>Pterygota</taxon>
        <taxon>Neoptera</taxon>
        <taxon>Endopterygota</taxon>
        <taxon>Diptera</taxon>
        <taxon>Nematocera</taxon>
        <taxon>Culicoidea</taxon>
        <taxon>Culicidae</taxon>
        <taxon>Anophelinae</taxon>
        <taxon>Anopheles</taxon>
    </lineage>
</organism>
<name>A0A2M4DJR4_ANODA</name>
<accession>A0A2M4DJR4</accession>
<dbReference type="EMBL" id="GGFL01013608">
    <property type="protein sequence ID" value="MBW77786.1"/>
    <property type="molecule type" value="Transcribed_RNA"/>
</dbReference>
<dbReference type="AlphaFoldDB" id="A0A2M4DJR4"/>